<proteinExistence type="predicted"/>
<gene>
    <name evidence="2" type="ORF">GCM10007387_14970</name>
</gene>
<reference evidence="2" key="2">
    <citation type="submission" date="2022-12" db="EMBL/GenBank/DDBJ databases">
        <authorList>
            <person name="Sun Q."/>
            <person name="Kim S."/>
        </authorList>
    </citation>
    <scope>NUCLEOTIDE SEQUENCE</scope>
    <source>
        <strain evidence="2">KCTC 12343</strain>
    </source>
</reference>
<name>A0AA87XQE4_9BURK</name>
<feature type="region of interest" description="Disordered" evidence="1">
    <location>
        <begin position="1"/>
        <end position="41"/>
    </location>
</feature>
<sequence>MVINQRQPGDAKQQHEDGADQAAPFVDPGPTADGDRGHDGMRNLVKRGMIMQTVLIYKTNPVARAGARRAHVASIELPAPNRQHGSASIAALAYRRGTLDFRLDLQCGLW</sequence>
<evidence type="ECO:0000256" key="1">
    <source>
        <dbReference type="SAM" id="MobiDB-lite"/>
    </source>
</evidence>
<comment type="caution">
    <text evidence="2">The sequence shown here is derived from an EMBL/GenBank/DDBJ whole genome shotgun (WGS) entry which is preliminary data.</text>
</comment>
<dbReference type="Proteomes" id="UP000628442">
    <property type="component" value="Unassembled WGS sequence"/>
</dbReference>
<evidence type="ECO:0000313" key="3">
    <source>
        <dbReference type="Proteomes" id="UP000628442"/>
    </source>
</evidence>
<reference evidence="2" key="1">
    <citation type="journal article" date="2014" name="Int. J. Syst. Evol. Microbiol.">
        <title>Complete genome sequence of Corynebacterium casei LMG S-19264T (=DSM 44701T), isolated from a smear-ripened cheese.</title>
        <authorList>
            <consortium name="US DOE Joint Genome Institute (JGI-PGF)"/>
            <person name="Walter F."/>
            <person name="Albersmeier A."/>
            <person name="Kalinowski J."/>
            <person name="Ruckert C."/>
        </authorList>
    </citation>
    <scope>NUCLEOTIDE SEQUENCE</scope>
    <source>
        <strain evidence="2">KCTC 12343</strain>
    </source>
</reference>
<accession>A0AA87XQE4</accession>
<dbReference type="EMBL" id="BMWV01000003">
    <property type="protein sequence ID" value="GGY34064.1"/>
    <property type="molecule type" value="Genomic_DNA"/>
</dbReference>
<organism evidence="2 3">
    <name type="scientific">Pseudoduganella albidiflava</name>
    <dbReference type="NCBI Taxonomy" id="321983"/>
    <lineage>
        <taxon>Bacteria</taxon>
        <taxon>Pseudomonadati</taxon>
        <taxon>Pseudomonadota</taxon>
        <taxon>Betaproteobacteria</taxon>
        <taxon>Burkholderiales</taxon>
        <taxon>Oxalobacteraceae</taxon>
        <taxon>Telluria group</taxon>
        <taxon>Pseudoduganella</taxon>
    </lineage>
</organism>
<dbReference type="AlphaFoldDB" id="A0AA87XQE4"/>
<protein>
    <submittedName>
        <fullName evidence="2">Uncharacterized protein</fullName>
    </submittedName>
</protein>
<evidence type="ECO:0000313" key="2">
    <source>
        <dbReference type="EMBL" id="GGY34064.1"/>
    </source>
</evidence>